<proteinExistence type="predicted"/>
<feature type="compositionally biased region" description="Polar residues" evidence="1">
    <location>
        <begin position="345"/>
        <end position="356"/>
    </location>
</feature>
<dbReference type="InterPro" id="IPR004583">
    <property type="entry name" value="DNA_repair_Rad4"/>
</dbReference>
<dbReference type="AlphaFoldDB" id="A0AAW1I9L6"/>
<evidence type="ECO:0000313" key="2">
    <source>
        <dbReference type="EMBL" id="KAK9685707.1"/>
    </source>
</evidence>
<evidence type="ECO:0000313" key="3">
    <source>
        <dbReference type="Proteomes" id="UP001458880"/>
    </source>
</evidence>
<dbReference type="GO" id="GO:0003697">
    <property type="term" value="F:single-stranded DNA binding"/>
    <property type="evidence" value="ECO:0007669"/>
    <property type="project" value="TreeGrafter"/>
</dbReference>
<dbReference type="GO" id="GO:0071942">
    <property type="term" value="C:XPC complex"/>
    <property type="evidence" value="ECO:0007669"/>
    <property type="project" value="TreeGrafter"/>
</dbReference>
<dbReference type="InterPro" id="IPR036985">
    <property type="entry name" value="Transglutaminase-like_sf"/>
</dbReference>
<organism evidence="2 3">
    <name type="scientific">Popillia japonica</name>
    <name type="common">Japanese beetle</name>
    <dbReference type="NCBI Taxonomy" id="7064"/>
    <lineage>
        <taxon>Eukaryota</taxon>
        <taxon>Metazoa</taxon>
        <taxon>Ecdysozoa</taxon>
        <taxon>Arthropoda</taxon>
        <taxon>Hexapoda</taxon>
        <taxon>Insecta</taxon>
        <taxon>Pterygota</taxon>
        <taxon>Neoptera</taxon>
        <taxon>Endopterygota</taxon>
        <taxon>Coleoptera</taxon>
        <taxon>Polyphaga</taxon>
        <taxon>Scarabaeiformia</taxon>
        <taxon>Scarabaeidae</taxon>
        <taxon>Rutelinae</taxon>
        <taxon>Popillia</taxon>
    </lineage>
</organism>
<dbReference type="GO" id="GO:0000111">
    <property type="term" value="C:nucleotide-excision repair factor 2 complex"/>
    <property type="evidence" value="ECO:0007669"/>
    <property type="project" value="TreeGrafter"/>
</dbReference>
<dbReference type="PANTHER" id="PTHR12135">
    <property type="entry name" value="DNA REPAIR PROTEIN XP-C / RAD4"/>
    <property type="match status" value="1"/>
</dbReference>
<name>A0AAW1I9L6_POPJA</name>
<dbReference type="GO" id="GO:0006298">
    <property type="term" value="P:mismatch repair"/>
    <property type="evidence" value="ECO:0007669"/>
    <property type="project" value="TreeGrafter"/>
</dbReference>
<evidence type="ECO:0000256" key="1">
    <source>
        <dbReference type="SAM" id="MobiDB-lite"/>
    </source>
</evidence>
<feature type="compositionally biased region" description="Basic and acidic residues" evidence="1">
    <location>
        <begin position="329"/>
        <end position="343"/>
    </location>
</feature>
<feature type="compositionally biased region" description="Polar residues" evidence="1">
    <location>
        <begin position="227"/>
        <end position="250"/>
    </location>
</feature>
<dbReference type="SUPFAM" id="SSF54001">
    <property type="entry name" value="Cysteine proteinases"/>
    <property type="match status" value="1"/>
</dbReference>
<reference evidence="2 3" key="1">
    <citation type="journal article" date="2024" name="BMC Genomics">
        <title>De novo assembly and annotation of Popillia japonica's genome with initial clues to its potential as an invasive pest.</title>
        <authorList>
            <person name="Cucini C."/>
            <person name="Boschi S."/>
            <person name="Funari R."/>
            <person name="Cardaioli E."/>
            <person name="Iannotti N."/>
            <person name="Marturano G."/>
            <person name="Paoli F."/>
            <person name="Bruttini M."/>
            <person name="Carapelli A."/>
            <person name="Frati F."/>
            <person name="Nardi F."/>
        </authorList>
    </citation>
    <scope>NUCLEOTIDE SEQUENCE [LARGE SCALE GENOMIC DNA]</scope>
    <source>
        <strain evidence="2">DMR45628</strain>
    </source>
</reference>
<dbReference type="GO" id="GO:0005737">
    <property type="term" value="C:cytoplasm"/>
    <property type="evidence" value="ECO:0007669"/>
    <property type="project" value="TreeGrafter"/>
</dbReference>
<dbReference type="PANTHER" id="PTHR12135:SF0">
    <property type="entry name" value="DNA REPAIR PROTEIN COMPLEMENTING XP-C CELLS"/>
    <property type="match status" value="1"/>
</dbReference>
<dbReference type="GO" id="GO:0006289">
    <property type="term" value="P:nucleotide-excision repair"/>
    <property type="evidence" value="ECO:0007669"/>
    <property type="project" value="InterPro"/>
</dbReference>
<feature type="compositionally biased region" description="Polar residues" evidence="1">
    <location>
        <begin position="394"/>
        <end position="410"/>
    </location>
</feature>
<feature type="region of interest" description="Disordered" evidence="1">
    <location>
        <begin position="227"/>
        <end position="268"/>
    </location>
</feature>
<feature type="compositionally biased region" description="Basic and acidic residues" evidence="1">
    <location>
        <begin position="507"/>
        <end position="519"/>
    </location>
</feature>
<keyword evidence="3" id="KW-1185">Reference proteome</keyword>
<accession>A0AAW1I9L6</accession>
<feature type="compositionally biased region" description="Basic and acidic residues" evidence="1">
    <location>
        <begin position="251"/>
        <end position="268"/>
    </location>
</feature>
<sequence length="581" mass="65857">MDAIKRKINRVKKENQVYIHKVHLLCWIAHGIYLNKILSSENLMGLALSLLPSQKAYPSERLNISYLEGILQWYRKTITIIKSTIDNEKSLDKLIEKQIMNKEANDYKFLVYIFVCLLRSLGIRCRLMLSLQLEPLRPPAIELCSVSKTNTADNQNKSTVNKAQVNNTPKASLSKKASISKVISTKKVSHSNKTTKLNKVKVKKLDLEDLCLLGSADETKHNTTIIKEPSSNKINVSSTKSRTGASKTGKNIKESSNSDKINERTQKINTKQKEIEKGRKGNAKRGLNSAPIKDVSLEKPKLKDDKKIQKRQNKLKKETDSTENCKTSTKTELKHVTTKEPDKSIQFNEQQKGSRISKTDTKMEVPLRRSQRLSKSPENLDVMRSAIDQDNKSHTNSNTIPESDKSNTLTHKNETAKNKLSAFKVKMPFKLKCNATNLSDATEMSDVTATTENEMQIVVPQLDGGNDDIDSKSPKSKSKANLRKLKDISSSRCTQKDHPPRLKKTIRYKEESSDEDFQRSDASSSKIDSLKKRGRNCTDKVLRKIHSKSSNIVERELVSISSSRIVPIKYYAKYIRRARIL</sequence>
<dbReference type="Gene3D" id="3.90.260.10">
    <property type="entry name" value="Transglutaminase-like"/>
    <property type="match status" value="1"/>
</dbReference>
<feature type="compositionally biased region" description="Basic residues" evidence="1">
    <location>
        <begin position="474"/>
        <end position="483"/>
    </location>
</feature>
<dbReference type="Proteomes" id="UP001458880">
    <property type="component" value="Unassembled WGS sequence"/>
</dbReference>
<feature type="region of interest" description="Disordered" evidence="1">
    <location>
        <begin position="303"/>
        <end position="413"/>
    </location>
</feature>
<protein>
    <submittedName>
        <fullName evidence="2">Uncharacterized protein</fullName>
    </submittedName>
</protein>
<dbReference type="EMBL" id="JASPKY010000757">
    <property type="protein sequence ID" value="KAK9685707.1"/>
    <property type="molecule type" value="Genomic_DNA"/>
</dbReference>
<dbReference type="GO" id="GO:0003684">
    <property type="term" value="F:damaged DNA binding"/>
    <property type="evidence" value="ECO:0007669"/>
    <property type="project" value="InterPro"/>
</dbReference>
<comment type="caution">
    <text evidence="2">The sequence shown here is derived from an EMBL/GenBank/DDBJ whole genome shotgun (WGS) entry which is preliminary data.</text>
</comment>
<dbReference type="InterPro" id="IPR038765">
    <property type="entry name" value="Papain-like_cys_pep_sf"/>
</dbReference>
<feature type="compositionally biased region" description="Basic and acidic residues" evidence="1">
    <location>
        <begin position="484"/>
        <end position="500"/>
    </location>
</feature>
<feature type="compositionally biased region" description="Basic and acidic residues" evidence="1">
    <location>
        <begin position="357"/>
        <end position="367"/>
    </location>
</feature>
<gene>
    <name evidence="2" type="ORF">QE152_g37840</name>
</gene>
<feature type="region of interest" description="Disordered" evidence="1">
    <location>
        <begin position="461"/>
        <end position="531"/>
    </location>
</feature>